<dbReference type="EMBL" id="CP013652">
    <property type="protein sequence ID" value="ALS21461.1"/>
    <property type="molecule type" value="Genomic_DNA"/>
</dbReference>
<evidence type="ECO:0000256" key="5">
    <source>
        <dbReference type="SAM" id="Phobius"/>
    </source>
</evidence>
<keyword evidence="8" id="KW-1185">Reference proteome</keyword>
<evidence type="ECO:0000256" key="1">
    <source>
        <dbReference type="ARBA" id="ARBA00004141"/>
    </source>
</evidence>
<dbReference type="OrthoDB" id="10005401at2"/>
<feature type="transmembrane region" description="Helical" evidence="5">
    <location>
        <begin position="298"/>
        <end position="320"/>
    </location>
</feature>
<dbReference type="AlphaFoldDB" id="A0A0U2W1S4"/>
<dbReference type="PANTHER" id="PTHR37422:SF13">
    <property type="entry name" value="LIPOPOLYSACCHARIDE BIOSYNTHESIS PROTEIN PA4999-RELATED"/>
    <property type="match status" value="1"/>
</dbReference>
<feature type="transmembrane region" description="Helical" evidence="5">
    <location>
        <begin position="45"/>
        <end position="61"/>
    </location>
</feature>
<feature type="transmembrane region" description="Helical" evidence="5">
    <location>
        <begin position="385"/>
        <end position="407"/>
    </location>
</feature>
<feature type="transmembrane region" description="Helical" evidence="5">
    <location>
        <begin position="132"/>
        <end position="151"/>
    </location>
</feature>
<dbReference type="Proteomes" id="UP000061660">
    <property type="component" value="Chromosome"/>
</dbReference>
<feature type="transmembrane region" description="Helical" evidence="5">
    <location>
        <begin position="186"/>
        <end position="206"/>
    </location>
</feature>
<dbReference type="GO" id="GO:0016874">
    <property type="term" value="F:ligase activity"/>
    <property type="evidence" value="ECO:0007669"/>
    <property type="project" value="UniProtKB-KW"/>
</dbReference>
<keyword evidence="3 5" id="KW-1133">Transmembrane helix</keyword>
<sequence length="432" mass="48349" precursor="true">MLVPNKTLTLVAFLFVTVVCLIPDSKATVFYQVSTPIGTFSPDKVLVLCAMYLSFICLMISRAKTMALSKFPVLIMSAYLFCILFSSYLSVVMGEGYFRINSLVFMLIMNFGVFFAVYLLTTNYESFKNKMIKIVIFLSTFNAILAISQFITRQPLLIEEYLLRERGFFAAGDRVTRSFGFQGEPLALGTVCMVGLIMALGMIVELRRSGKGAKWYIISALILSFGLLTSFSRGNIFATTIVLVLFLIAYKIKISFKLIFRFGLLCVAIFAVLYQTGIWQSFVTRIARTDDESYSHRFSVISNIWDAFHEFGAIMLFGLSPGAGVSIRHITGVLDNNFIKILYESGMIGFVLFLSVILILLFKTKATLLKLCLVALLLNMNTYELTAYSSIGTLFFIILALLSADYVPRMKRSRSSSVPKIASKDMHSSHSA</sequence>
<protein>
    <submittedName>
        <fullName evidence="7">O-antigen ligase like membrane protein</fullName>
    </submittedName>
</protein>
<reference evidence="8" key="1">
    <citation type="submission" date="2015-12" db="EMBL/GenBank/DDBJ databases">
        <title>Complete genome sequences of two moderately thermophilic Paenibacillus species.</title>
        <authorList>
            <person name="Butler R.III."/>
            <person name="Wang J."/>
            <person name="Stark B.C."/>
            <person name="Pombert J.-F."/>
        </authorList>
    </citation>
    <scope>NUCLEOTIDE SEQUENCE [LARGE SCALE GENOMIC DNA]</scope>
    <source>
        <strain evidence="8">32O-Y</strain>
    </source>
</reference>
<feature type="transmembrane region" description="Helical" evidence="5">
    <location>
        <begin position="100"/>
        <end position="120"/>
    </location>
</feature>
<evidence type="ECO:0000256" key="3">
    <source>
        <dbReference type="ARBA" id="ARBA00022989"/>
    </source>
</evidence>
<comment type="subcellular location">
    <subcellularLocation>
        <location evidence="1">Membrane</location>
        <topology evidence="1">Multi-pass membrane protein</topology>
    </subcellularLocation>
</comment>
<dbReference type="InterPro" id="IPR051533">
    <property type="entry name" value="WaaL-like"/>
</dbReference>
<feature type="transmembrane region" description="Helical" evidence="5">
    <location>
        <begin position="73"/>
        <end position="94"/>
    </location>
</feature>
<feature type="domain" description="O-antigen ligase-related" evidence="6">
    <location>
        <begin position="219"/>
        <end position="354"/>
    </location>
</feature>
<keyword evidence="4 5" id="KW-0472">Membrane</keyword>
<proteinExistence type="predicted"/>
<feature type="transmembrane region" description="Helical" evidence="5">
    <location>
        <begin position="236"/>
        <end position="252"/>
    </location>
</feature>
<evidence type="ECO:0000313" key="8">
    <source>
        <dbReference type="Proteomes" id="UP000061660"/>
    </source>
</evidence>
<feature type="transmembrane region" description="Helical" evidence="5">
    <location>
        <begin position="341"/>
        <end position="362"/>
    </location>
</feature>
<name>A0A0U2W1S4_9BACL</name>
<reference evidence="7 8" key="2">
    <citation type="journal article" date="2016" name="Genome Announc.">
        <title>Complete Genome Sequences of Two Interactive Moderate Thermophiles, Paenibacillus napthalenovorans 32O-Y and Paenibacillus sp. 32O-W.</title>
        <authorList>
            <person name="Butler R.R.III."/>
            <person name="Wang J."/>
            <person name="Stark B.C."/>
            <person name="Pombert J.F."/>
        </authorList>
    </citation>
    <scope>NUCLEOTIDE SEQUENCE [LARGE SCALE GENOMIC DNA]</scope>
    <source>
        <strain evidence="7 8">32O-Y</strain>
    </source>
</reference>
<accession>A0A0U2W1S4</accession>
<organism evidence="7 8">
    <name type="scientific">Paenibacillus naphthalenovorans</name>
    <dbReference type="NCBI Taxonomy" id="162209"/>
    <lineage>
        <taxon>Bacteria</taxon>
        <taxon>Bacillati</taxon>
        <taxon>Bacillota</taxon>
        <taxon>Bacilli</taxon>
        <taxon>Bacillales</taxon>
        <taxon>Paenibacillaceae</taxon>
        <taxon>Paenibacillus</taxon>
    </lineage>
</organism>
<keyword evidence="2 5" id="KW-0812">Transmembrane</keyword>
<dbReference type="InterPro" id="IPR007016">
    <property type="entry name" value="O-antigen_ligase-rel_domated"/>
</dbReference>
<dbReference type="GO" id="GO:0016020">
    <property type="term" value="C:membrane"/>
    <property type="evidence" value="ECO:0007669"/>
    <property type="project" value="UniProtKB-SubCell"/>
</dbReference>
<dbReference type="PATRIC" id="fig|162209.4.peg.1150"/>
<dbReference type="PANTHER" id="PTHR37422">
    <property type="entry name" value="TEICHURONIC ACID BIOSYNTHESIS PROTEIN TUAE"/>
    <property type="match status" value="1"/>
</dbReference>
<evidence type="ECO:0000313" key="7">
    <source>
        <dbReference type="EMBL" id="ALS21461.1"/>
    </source>
</evidence>
<gene>
    <name evidence="7" type="ORF">IJ22_10830</name>
</gene>
<evidence type="ECO:0000256" key="2">
    <source>
        <dbReference type="ARBA" id="ARBA00022692"/>
    </source>
</evidence>
<feature type="transmembrane region" description="Helical" evidence="5">
    <location>
        <begin position="259"/>
        <end position="278"/>
    </location>
</feature>
<evidence type="ECO:0000256" key="4">
    <source>
        <dbReference type="ARBA" id="ARBA00023136"/>
    </source>
</evidence>
<keyword evidence="7" id="KW-0436">Ligase</keyword>
<dbReference type="KEGG" id="pnp:IJ22_10830"/>
<dbReference type="Pfam" id="PF04932">
    <property type="entry name" value="Wzy_C"/>
    <property type="match status" value="1"/>
</dbReference>
<evidence type="ECO:0000259" key="6">
    <source>
        <dbReference type="Pfam" id="PF04932"/>
    </source>
</evidence>
<feature type="transmembrane region" description="Helical" evidence="5">
    <location>
        <begin position="213"/>
        <end position="230"/>
    </location>
</feature>